<name>A0AAW2FV00_9HYME</name>
<dbReference type="Proteomes" id="UP001430953">
    <property type="component" value="Unassembled WGS sequence"/>
</dbReference>
<gene>
    <name evidence="1" type="ORF">PUN28_009586</name>
</gene>
<proteinExistence type="predicted"/>
<dbReference type="EMBL" id="JADYXP020000008">
    <property type="protein sequence ID" value="KAL0119060.1"/>
    <property type="molecule type" value="Genomic_DNA"/>
</dbReference>
<reference evidence="1 2" key="1">
    <citation type="submission" date="2023-03" db="EMBL/GenBank/DDBJ databases">
        <title>High recombination rates correlate with genetic variation in Cardiocondyla obscurior ants.</title>
        <authorList>
            <person name="Errbii M."/>
        </authorList>
    </citation>
    <scope>NUCLEOTIDE SEQUENCE [LARGE SCALE GENOMIC DNA]</scope>
    <source>
        <strain evidence="1">Alpha-2009</strain>
        <tissue evidence="1">Whole body</tissue>
    </source>
</reference>
<keyword evidence="2" id="KW-1185">Reference proteome</keyword>
<sequence>MKNNKYLITKGIKVPCIRRQERRKGGRKGTPVQTRLATYYPEEFPVRRRETTSFHDLSSTTSASIRARRQCFSGERILERERGWSGIFQNQSRGNLHAPGQ</sequence>
<organism evidence="1 2">
    <name type="scientific">Cardiocondyla obscurior</name>
    <dbReference type="NCBI Taxonomy" id="286306"/>
    <lineage>
        <taxon>Eukaryota</taxon>
        <taxon>Metazoa</taxon>
        <taxon>Ecdysozoa</taxon>
        <taxon>Arthropoda</taxon>
        <taxon>Hexapoda</taxon>
        <taxon>Insecta</taxon>
        <taxon>Pterygota</taxon>
        <taxon>Neoptera</taxon>
        <taxon>Endopterygota</taxon>
        <taxon>Hymenoptera</taxon>
        <taxon>Apocrita</taxon>
        <taxon>Aculeata</taxon>
        <taxon>Formicoidea</taxon>
        <taxon>Formicidae</taxon>
        <taxon>Myrmicinae</taxon>
        <taxon>Cardiocondyla</taxon>
    </lineage>
</organism>
<comment type="caution">
    <text evidence="1">The sequence shown here is derived from an EMBL/GenBank/DDBJ whole genome shotgun (WGS) entry which is preliminary data.</text>
</comment>
<evidence type="ECO:0000313" key="2">
    <source>
        <dbReference type="Proteomes" id="UP001430953"/>
    </source>
</evidence>
<protein>
    <submittedName>
        <fullName evidence="1">Uncharacterized protein</fullName>
    </submittedName>
</protein>
<dbReference type="AlphaFoldDB" id="A0AAW2FV00"/>
<accession>A0AAW2FV00</accession>
<evidence type="ECO:0000313" key="1">
    <source>
        <dbReference type="EMBL" id="KAL0119060.1"/>
    </source>
</evidence>